<evidence type="ECO:0000313" key="3">
    <source>
        <dbReference type="Proteomes" id="UP001321760"/>
    </source>
</evidence>
<feature type="region of interest" description="Disordered" evidence="1">
    <location>
        <begin position="1"/>
        <end position="22"/>
    </location>
</feature>
<dbReference type="AlphaFoldDB" id="A0AAV9GXG7"/>
<sequence>MPRQQVVSNTTPPYTGPPPPSLTKPADLSFWTSVLAIDNATPNPPSMDAYLFYSGGTPLAMHLGALTAYIHQAFHRRTAPWPEVYPISSKKASPLRDLVDSTRDRCTPGLYIRCLSWAMARRAAERGGTVHVALWRGGPLCVKGSFWGDEAGILTGEGSKVSRIVRWDVEDESKPGSDEAEVVIWPGVVVWERGVNGVLGTPFGEQDWGREYVREGGEVVWEAEALVERGSAKASEGKGDEKQKGSLIGDLCKSMKKTVVGKA</sequence>
<comment type="caution">
    <text evidence="2">The sequence shown here is derived from an EMBL/GenBank/DDBJ whole genome shotgun (WGS) entry which is preliminary data.</text>
</comment>
<organism evidence="2 3">
    <name type="scientific">Podospora aff. communis PSN243</name>
    <dbReference type="NCBI Taxonomy" id="3040156"/>
    <lineage>
        <taxon>Eukaryota</taxon>
        <taxon>Fungi</taxon>
        <taxon>Dikarya</taxon>
        <taxon>Ascomycota</taxon>
        <taxon>Pezizomycotina</taxon>
        <taxon>Sordariomycetes</taxon>
        <taxon>Sordariomycetidae</taxon>
        <taxon>Sordariales</taxon>
        <taxon>Podosporaceae</taxon>
        <taxon>Podospora</taxon>
    </lineage>
</organism>
<evidence type="ECO:0000313" key="2">
    <source>
        <dbReference type="EMBL" id="KAK4451266.1"/>
    </source>
</evidence>
<accession>A0AAV9GXG7</accession>
<keyword evidence="3" id="KW-1185">Reference proteome</keyword>
<evidence type="ECO:0000256" key="1">
    <source>
        <dbReference type="SAM" id="MobiDB-lite"/>
    </source>
</evidence>
<reference evidence="2" key="2">
    <citation type="submission" date="2023-05" db="EMBL/GenBank/DDBJ databases">
        <authorList>
            <consortium name="Lawrence Berkeley National Laboratory"/>
            <person name="Steindorff A."/>
            <person name="Hensen N."/>
            <person name="Bonometti L."/>
            <person name="Westerberg I."/>
            <person name="Brannstrom I.O."/>
            <person name="Guillou S."/>
            <person name="Cros-Aarteil S."/>
            <person name="Calhoun S."/>
            <person name="Haridas S."/>
            <person name="Kuo A."/>
            <person name="Mondo S."/>
            <person name="Pangilinan J."/>
            <person name="Riley R."/>
            <person name="Labutti K."/>
            <person name="Andreopoulos B."/>
            <person name="Lipzen A."/>
            <person name="Chen C."/>
            <person name="Yanf M."/>
            <person name="Daum C."/>
            <person name="Ng V."/>
            <person name="Clum A."/>
            <person name="Ohm R."/>
            <person name="Martin F."/>
            <person name="Silar P."/>
            <person name="Natvig D."/>
            <person name="Lalanne C."/>
            <person name="Gautier V."/>
            <person name="Ament-Velasquez S.L."/>
            <person name="Kruys A."/>
            <person name="Hutchinson M.I."/>
            <person name="Powell A.J."/>
            <person name="Barry K."/>
            <person name="Miller A.N."/>
            <person name="Grigoriev I.V."/>
            <person name="Debuchy R."/>
            <person name="Gladieux P."/>
            <person name="Thoren M.H."/>
            <person name="Johannesson H."/>
        </authorList>
    </citation>
    <scope>NUCLEOTIDE SEQUENCE</scope>
    <source>
        <strain evidence="2">PSN243</strain>
    </source>
</reference>
<gene>
    <name evidence="2" type="ORF">QBC34DRAFT_436809</name>
</gene>
<reference evidence="2" key="1">
    <citation type="journal article" date="2023" name="Mol. Phylogenet. Evol.">
        <title>Genome-scale phylogeny and comparative genomics of the fungal order Sordariales.</title>
        <authorList>
            <person name="Hensen N."/>
            <person name="Bonometti L."/>
            <person name="Westerberg I."/>
            <person name="Brannstrom I.O."/>
            <person name="Guillou S."/>
            <person name="Cros-Aarteil S."/>
            <person name="Calhoun S."/>
            <person name="Haridas S."/>
            <person name="Kuo A."/>
            <person name="Mondo S."/>
            <person name="Pangilinan J."/>
            <person name="Riley R."/>
            <person name="LaButti K."/>
            <person name="Andreopoulos B."/>
            <person name="Lipzen A."/>
            <person name="Chen C."/>
            <person name="Yan M."/>
            <person name="Daum C."/>
            <person name="Ng V."/>
            <person name="Clum A."/>
            <person name="Steindorff A."/>
            <person name="Ohm R.A."/>
            <person name="Martin F."/>
            <person name="Silar P."/>
            <person name="Natvig D.O."/>
            <person name="Lalanne C."/>
            <person name="Gautier V."/>
            <person name="Ament-Velasquez S.L."/>
            <person name="Kruys A."/>
            <person name="Hutchinson M.I."/>
            <person name="Powell A.J."/>
            <person name="Barry K."/>
            <person name="Miller A.N."/>
            <person name="Grigoriev I.V."/>
            <person name="Debuchy R."/>
            <person name="Gladieux P."/>
            <person name="Hiltunen Thoren M."/>
            <person name="Johannesson H."/>
        </authorList>
    </citation>
    <scope>NUCLEOTIDE SEQUENCE</scope>
    <source>
        <strain evidence="2">PSN243</strain>
    </source>
</reference>
<protein>
    <submittedName>
        <fullName evidence="2">Uncharacterized protein</fullName>
    </submittedName>
</protein>
<dbReference type="EMBL" id="MU865929">
    <property type="protein sequence ID" value="KAK4451266.1"/>
    <property type="molecule type" value="Genomic_DNA"/>
</dbReference>
<proteinExistence type="predicted"/>
<name>A0AAV9GXG7_9PEZI</name>
<dbReference type="Proteomes" id="UP001321760">
    <property type="component" value="Unassembled WGS sequence"/>
</dbReference>